<feature type="signal peptide" evidence="1">
    <location>
        <begin position="1"/>
        <end position="42"/>
    </location>
</feature>
<gene>
    <name evidence="2" type="ORF">LMG28138_03179</name>
</gene>
<organism evidence="2 3">
    <name type="scientific">Pararobbsia alpina</name>
    <dbReference type="NCBI Taxonomy" id="621374"/>
    <lineage>
        <taxon>Bacteria</taxon>
        <taxon>Pseudomonadati</taxon>
        <taxon>Pseudomonadota</taxon>
        <taxon>Betaproteobacteria</taxon>
        <taxon>Burkholderiales</taxon>
        <taxon>Burkholderiaceae</taxon>
        <taxon>Pararobbsia</taxon>
    </lineage>
</organism>
<protein>
    <recommendedName>
        <fullName evidence="4">DUF2950 domain-containing protein</fullName>
    </recommendedName>
</protein>
<dbReference type="Pfam" id="PF11453">
    <property type="entry name" value="DUF2950"/>
    <property type="match status" value="1"/>
</dbReference>
<dbReference type="EMBL" id="CADIKM010000014">
    <property type="protein sequence ID" value="CAB3791536.1"/>
    <property type="molecule type" value="Genomic_DNA"/>
</dbReference>
<keyword evidence="3" id="KW-1185">Reference proteome</keyword>
<sequence length="316" mass="33756">MTRFRPSYVRFREPRNTSRPAAMLTALATIAALSGMAGNVSAQAVYPSPEQAAEALQQAIALDDDDALKKVLGANYVNFIPVGSVGEDDIYAFLGAYAKHHEVVRKGEDVAHLQAGDSGWTLPIPIEKTSKGWHFEVKQAHDEMADRRIGRNELSAIQTVLAIGDAQRDFAAAQGSTVYAQRFVSHRGKRDGLYWPVGKDEPESPLGALAAVMDPTAAPGQAYHGYHYRILSAQGTHAPGGARSYIDAGKMSGGYAVLAWPAKYGDTGVMTFVAGSDGKVYQRDFGSQSASAAARIKTFDPGPGWEAVPDTALSAQ</sequence>
<feature type="chain" id="PRO_5028974945" description="DUF2950 domain-containing protein" evidence="1">
    <location>
        <begin position="43"/>
        <end position="316"/>
    </location>
</feature>
<evidence type="ECO:0000256" key="1">
    <source>
        <dbReference type="SAM" id="SignalP"/>
    </source>
</evidence>
<dbReference type="Proteomes" id="UP000494115">
    <property type="component" value="Unassembled WGS sequence"/>
</dbReference>
<accession>A0A6S7B9D9</accession>
<dbReference type="AlphaFoldDB" id="A0A6S7B9D9"/>
<dbReference type="RefSeq" id="WP_175105713.1">
    <property type="nucleotide sequence ID" value="NZ_CADIKM010000014.1"/>
</dbReference>
<keyword evidence="1" id="KW-0732">Signal</keyword>
<reference evidence="2 3" key="1">
    <citation type="submission" date="2020-04" db="EMBL/GenBank/DDBJ databases">
        <authorList>
            <person name="De Canck E."/>
        </authorList>
    </citation>
    <scope>NUCLEOTIDE SEQUENCE [LARGE SCALE GENOMIC DNA]</scope>
    <source>
        <strain evidence="2 3">LMG 28138</strain>
    </source>
</reference>
<evidence type="ECO:0008006" key="4">
    <source>
        <dbReference type="Google" id="ProtNLM"/>
    </source>
</evidence>
<evidence type="ECO:0000313" key="2">
    <source>
        <dbReference type="EMBL" id="CAB3791536.1"/>
    </source>
</evidence>
<dbReference type="InterPro" id="IPR021556">
    <property type="entry name" value="DUF2950"/>
</dbReference>
<name>A0A6S7B9D9_9BURK</name>
<proteinExistence type="predicted"/>
<evidence type="ECO:0000313" key="3">
    <source>
        <dbReference type="Proteomes" id="UP000494115"/>
    </source>
</evidence>